<evidence type="ECO:0000256" key="1">
    <source>
        <dbReference type="SAM" id="Coils"/>
    </source>
</evidence>
<reference evidence="2 3" key="1">
    <citation type="submission" date="2019-10" db="EMBL/GenBank/DDBJ databases">
        <title>Alkaliphilus serpentinus sp. nov. and Alkaliphilus pronyensis sp. nov., two novel anaerobic alkaliphilic species isolated from the serpentinized-hosted hydrothermal field of the Prony Bay (New Caledonia).</title>
        <authorList>
            <person name="Postec A."/>
        </authorList>
    </citation>
    <scope>NUCLEOTIDE SEQUENCE [LARGE SCALE GENOMIC DNA]</scope>
    <source>
        <strain evidence="2 3">LacV</strain>
    </source>
</reference>
<dbReference type="OrthoDB" id="1954073at2"/>
<evidence type="ECO:0000313" key="3">
    <source>
        <dbReference type="Proteomes" id="UP000432715"/>
    </source>
</evidence>
<keyword evidence="2" id="KW-0966">Cell projection</keyword>
<dbReference type="Proteomes" id="UP000432715">
    <property type="component" value="Unassembled WGS sequence"/>
</dbReference>
<dbReference type="Pfam" id="PF05130">
    <property type="entry name" value="FlgN"/>
    <property type="match status" value="1"/>
</dbReference>
<dbReference type="AlphaFoldDB" id="A0A6I0F9L3"/>
<name>A0A6I0F9L3_9FIRM</name>
<gene>
    <name evidence="2" type="ORF">F8154_00420</name>
</gene>
<keyword evidence="2" id="KW-0282">Flagellum</keyword>
<dbReference type="RefSeq" id="WP_151859611.1">
    <property type="nucleotide sequence ID" value="NZ_WBZC01000002.1"/>
</dbReference>
<comment type="caution">
    <text evidence="2">The sequence shown here is derived from an EMBL/GenBank/DDBJ whole genome shotgun (WGS) entry which is preliminary data.</text>
</comment>
<proteinExistence type="predicted"/>
<accession>A0A6I0F9L3</accession>
<evidence type="ECO:0000313" key="2">
    <source>
        <dbReference type="EMBL" id="KAB3539651.1"/>
    </source>
</evidence>
<sequence>MRPEKIVIELQNICNHKLNIMKQILSLTIAQKEALTNKEDQGINLLNQIIEEKQSLIDIVNQLDHDFITNYEAIKKLLKIDSFEECTEEPVKGFKQLKDTVNEIVNVTKDISQLDKENMEMANSNMNELKAQLKNIKTGKKVINSYNRKYVETPSILIDKKR</sequence>
<protein>
    <submittedName>
        <fullName evidence="2">Flagellar protein FlgN</fullName>
    </submittedName>
</protein>
<feature type="coiled-coil region" evidence="1">
    <location>
        <begin position="97"/>
        <end position="139"/>
    </location>
</feature>
<dbReference type="InterPro" id="IPR007809">
    <property type="entry name" value="FlgN-like"/>
</dbReference>
<dbReference type="EMBL" id="WBZC01000002">
    <property type="protein sequence ID" value="KAB3539651.1"/>
    <property type="molecule type" value="Genomic_DNA"/>
</dbReference>
<keyword evidence="2" id="KW-0969">Cilium</keyword>
<organism evidence="2 3">
    <name type="scientific">Alkaliphilus pronyensis</name>
    <dbReference type="NCBI Taxonomy" id="1482732"/>
    <lineage>
        <taxon>Bacteria</taxon>
        <taxon>Bacillati</taxon>
        <taxon>Bacillota</taxon>
        <taxon>Clostridia</taxon>
        <taxon>Peptostreptococcales</taxon>
        <taxon>Natronincolaceae</taxon>
        <taxon>Alkaliphilus</taxon>
    </lineage>
</organism>
<keyword evidence="3" id="KW-1185">Reference proteome</keyword>
<dbReference type="GO" id="GO:0044780">
    <property type="term" value="P:bacterial-type flagellum assembly"/>
    <property type="evidence" value="ECO:0007669"/>
    <property type="project" value="InterPro"/>
</dbReference>
<keyword evidence="1" id="KW-0175">Coiled coil</keyword>